<dbReference type="PROSITE" id="PS50222">
    <property type="entry name" value="EF_HAND_2"/>
    <property type="match status" value="1"/>
</dbReference>
<evidence type="ECO:0000256" key="8">
    <source>
        <dbReference type="SAM" id="Coils"/>
    </source>
</evidence>
<feature type="coiled-coil region" evidence="8">
    <location>
        <begin position="249"/>
        <end position="283"/>
    </location>
</feature>
<dbReference type="SUPFAM" id="SSF52540">
    <property type="entry name" value="P-loop containing nucleoside triphosphate hydrolases"/>
    <property type="match status" value="1"/>
</dbReference>
<proteinExistence type="predicted"/>
<dbReference type="AlphaFoldDB" id="A0A8D2ZHZ8"/>
<dbReference type="PRINTS" id="PR00449">
    <property type="entry name" value="RASTRNSFRMNG"/>
</dbReference>
<dbReference type="Proteomes" id="UP000694558">
    <property type="component" value="Chromosome 10"/>
</dbReference>
<comment type="subcellular location">
    <subcellularLocation>
        <location evidence="1">Cytoplasm</location>
    </subcellularLocation>
</comment>
<protein>
    <submittedName>
        <fullName evidence="10">RAS and EF-hand domain containing 2</fullName>
    </submittedName>
</protein>
<keyword evidence="7" id="KW-0342">GTP-binding</keyword>
<dbReference type="InterPro" id="IPR027417">
    <property type="entry name" value="P-loop_NTPase"/>
</dbReference>
<dbReference type="PROSITE" id="PS51419">
    <property type="entry name" value="RAB"/>
    <property type="match status" value="1"/>
</dbReference>
<dbReference type="GO" id="GO:0005509">
    <property type="term" value="F:calcium ion binding"/>
    <property type="evidence" value="ECO:0007669"/>
    <property type="project" value="InterPro"/>
</dbReference>
<sequence>MDRPSLRRLFSACDVNKTGKIEYGDFAVVCRELSVPEAEVRTLFDEFDADERGYIDYSKFSCRFRQVSDTLDGGARGAGPSGSWEELVGRMDADLREQLADLYQAIHSCANTTLLQEFEKTIHALISQSLDNRLECEQLETSLKRAEEMNSSQLAELEDDIQQQLVRAEERVRDEERKKMEGVMAAMHRKHENEVADLQATADSLLKVGFTTQLWAFTLSLFTQMEKHGTTWKLAPDKFSENEQLRASLLQAQTNVAVLHSELDKLKNMYADQRAQHEREKDDLKMMVMEYQSYSSQIQTLQEMNKNLYDSNDGLRSALASEVVTAKRRLSSQNEIPARKLKPVRQSTLNYSRYINKVVYSHVATWANKYLDSGVALPMDTADSSGSDYDSDDSRASVETVHHSYSYVPSEVEISEIKSEAAVSVTPSRATSITSSLRRRLSAFSTKPFDTNIEETSEPAPMYRLVLAGDAGAGKSSFMLRLTLNEFRGDIQTTLGVDFQIKRMLVDGEKTNLQIWDTAGQERFRSIARSYFRKAHGVLLLYDVTSESSFLNIRAWVDQIQDSTEEKIPMCVIGNKVDLREQLAEGRCVSSLHGEKLAKAYGALFCETSAKEGTNVVEAVLHLAREVKKNVKLRRQSDSEVKLSESNAKKTLNSCCGL</sequence>
<keyword evidence="4" id="KW-0547">Nucleotide-binding</keyword>
<evidence type="ECO:0000313" key="10">
    <source>
        <dbReference type="Ensembl" id="ENSSMAP00000002513.2"/>
    </source>
</evidence>
<dbReference type="GO" id="GO:0005525">
    <property type="term" value="F:GTP binding"/>
    <property type="evidence" value="ECO:0007669"/>
    <property type="project" value="UniProtKB-KW"/>
</dbReference>
<dbReference type="Pfam" id="PF00071">
    <property type="entry name" value="Ras"/>
    <property type="match status" value="1"/>
</dbReference>
<evidence type="ECO:0000256" key="6">
    <source>
        <dbReference type="ARBA" id="ARBA00023054"/>
    </source>
</evidence>
<dbReference type="InterPro" id="IPR050227">
    <property type="entry name" value="Rab"/>
</dbReference>
<dbReference type="Gene3D" id="3.40.50.300">
    <property type="entry name" value="P-loop containing nucleotide triphosphate hydrolases"/>
    <property type="match status" value="1"/>
</dbReference>
<evidence type="ECO:0000256" key="4">
    <source>
        <dbReference type="ARBA" id="ARBA00022741"/>
    </source>
</evidence>
<dbReference type="CDD" id="cd00154">
    <property type="entry name" value="Rab"/>
    <property type="match status" value="1"/>
</dbReference>
<evidence type="ECO:0000256" key="3">
    <source>
        <dbReference type="ARBA" id="ARBA00022723"/>
    </source>
</evidence>
<evidence type="ECO:0000256" key="2">
    <source>
        <dbReference type="ARBA" id="ARBA00022490"/>
    </source>
</evidence>
<keyword evidence="2" id="KW-0963">Cytoplasm</keyword>
<dbReference type="InterPro" id="IPR002048">
    <property type="entry name" value="EF_hand_dom"/>
</dbReference>
<dbReference type="InterPro" id="IPR018247">
    <property type="entry name" value="EF_Hand_1_Ca_BS"/>
</dbReference>
<reference evidence="10" key="2">
    <citation type="submission" date="2025-08" db="UniProtKB">
        <authorList>
            <consortium name="Ensembl"/>
        </authorList>
    </citation>
    <scope>IDENTIFICATION</scope>
</reference>
<keyword evidence="5" id="KW-0106">Calcium</keyword>
<organism evidence="10 11">
    <name type="scientific">Scophthalmus maximus</name>
    <name type="common">Turbot</name>
    <name type="synonym">Psetta maxima</name>
    <dbReference type="NCBI Taxonomy" id="52904"/>
    <lineage>
        <taxon>Eukaryota</taxon>
        <taxon>Metazoa</taxon>
        <taxon>Chordata</taxon>
        <taxon>Craniata</taxon>
        <taxon>Vertebrata</taxon>
        <taxon>Euteleostomi</taxon>
        <taxon>Actinopterygii</taxon>
        <taxon>Neopterygii</taxon>
        <taxon>Teleostei</taxon>
        <taxon>Neoteleostei</taxon>
        <taxon>Acanthomorphata</taxon>
        <taxon>Carangaria</taxon>
        <taxon>Pleuronectiformes</taxon>
        <taxon>Pleuronectoidei</taxon>
        <taxon>Scophthalmidae</taxon>
        <taxon>Scophthalmus</taxon>
    </lineage>
</organism>
<dbReference type="GO" id="GO:0003924">
    <property type="term" value="F:GTPase activity"/>
    <property type="evidence" value="ECO:0007669"/>
    <property type="project" value="InterPro"/>
</dbReference>
<accession>A0A8D2ZHZ8</accession>
<dbReference type="PROSITE" id="PS00018">
    <property type="entry name" value="EF_HAND_1"/>
    <property type="match status" value="1"/>
</dbReference>
<dbReference type="SUPFAM" id="SSF47473">
    <property type="entry name" value="EF-hand"/>
    <property type="match status" value="1"/>
</dbReference>
<evidence type="ECO:0000256" key="7">
    <source>
        <dbReference type="ARBA" id="ARBA00023134"/>
    </source>
</evidence>
<dbReference type="SMART" id="SM00176">
    <property type="entry name" value="RAN"/>
    <property type="match status" value="1"/>
</dbReference>
<dbReference type="InterPro" id="IPR005225">
    <property type="entry name" value="Small_GTP-bd"/>
</dbReference>
<dbReference type="SMART" id="SM00173">
    <property type="entry name" value="RAS"/>
    <property type="match status" value="1"/>
</dbReference>
<dbReference type="GO" id="GO:0005737">
    <property type="term" value="C:cytoplasm"/>
    <property type="evidence" value="ECO:0007669"/>
    <property type="project" value="UniProtKB-SubCell"/>
</dbReference>
<gene>
    <name evidence="10" type="primary">rasef2</name>
</gene>
<evidence type="ECO:0000259" key="9">
    <source>
        <dbReference type="PROSITE" id="PS50222"/>
    </source>
</evidence>
<dbReference type="PROSITE" id="PS51421">
    <property type="entry name" value="RAS"/>
    <property type="match status" value="1"/>
</dbReference>
<dbReference type="SMART" id="SM00054">
    <property type="entry name" value="EFh"/>
    <property type="match status" value="2"/>
</dbReference>
<dbReference type="PROSITE" id="PS51420">
    <property type="entry name" value="RHO"/>
    <property type="match status" value="1"/>
</dbReference>
<dbReference type="Pfam" id="PF13499">
    <property type="entry name" value="EF-hand_7"/>
    <property type="match status" value="1"/>
</dbReference>
<evidence type="ECO:0000256" key="1">
    <source>
        <dbReference type="ARBA" id="ARBA00004496"/>
    </source>
</evidence>
<evidence type="ECO:0000313" key="11">
    <source>
        <dbReference type="Proteomes" id="UP000694558"/>
    </source>
</evidence>
<dbReference type="Ensembl" id="ENSSMAT00000002556.2">
    <property type="protein sequence ID" value="ENSSMAP00000002513.2"/>
    <property type="gene ID" value="ENSSMAG00000001513.2"/>
</dbReference>
<dbReference type="InterPro" id="IPR011992">
    <property type="entry name" value="EF-hand-dom_pair"/>
</dbReference>
<feature type="coiled-coil region" evidence="8">
    <location>
        <begin position="136"/>
        <end position="208"/>
    </location>
</feature>
<keyword evidence="6 8" id="KW-0175">Coiled coil</keyword>
<dbReference type="InterPro" id="IPR001806">
    <property type="entry name" value="Small_GTPase"/>
</dbReference>
<evidence type="ECO:0000256" key="5">
    <source>
        <dbReference type="ARBA" id="ARBA00022837"/>
    </source>
</evidence>
<dbReference type="FunFam" id="3.40.50.300:FF:001348">
    <property type="entry name" value="Ras and EF-hand domain-containing protein"/>
    <property type="match status" value="1"/>
</dbReference>
<dbReference type="Gene3D" id="1.10.238.10">
    <property type="entry name" value="EF-hand"/>
    <property type="match status" value="1"/>
</dbReference>
<dbReference type="CDD" id="cd00051">
    <property type="entry name" value="EFh"/>
    <property type="match status" value="1"/>
</dbReference>
<reference evidence="10" key="1">
    <citation type="submission" date="2023-05" db="EMBL/GenBank/DDBJ databases">
        <title>High-quality long-read genome of Scophthalmus maximus.</title>
        <authorList>
            <person name="Lien S."/>
            <person name="Martinez P."/>
        </authorList>
    </citation>
    <scope>NUCLEOTIDE SEQUENCE [LARGE SCALE GENOMIC DNA]</scope>
</reference>
<dbReference type="SMART" id="SM00174">
    <property type="entry name" value="RHO"/>
    <property type="match status" value="1"/>
</dbReference>
<dbReference type="PANTHER" id="PTHR47977">
    <property type="entry name" value="RAS-RELATED PROTEIN RAB"/>
    <property type="match status" value="1"/>
</dbReference>
<dbReference type="NCBIfam" id="TIGR00231">
    <property type="entry name" value="small_GTP"/>
    <property type="match status" value="1"/>
</dbReference>
<name>A0A8D2ZHZ8_SCOMX</name>
<dbReference type="GeneTree" id="ENSGT00940000165251"/>
<keyword evidence="3" id="KW-0479">Metal-binding</keyword>
<feature type="domain" description="EF-hand" evidence="9">
    <location>
        <begin position="1"/>
        <end position="36"/>
    </location>
</feature>
<dbReference type="SMART" id="SM00175">
    <property type="entry name" value="RAB"/>
    <property type="match status" value="1"/>
</dbReference>